<dbReference type="STRING" id="1229727.Ga0080559_TMP2916"/>
<organism evidence="10 11">
    <name type="scientific">Salipiger profundus</name>
    <dbReference type="NCBI Taxonomy" id="1229727"/>
    <lineage>
        <taxon>Bacteria</taxon>
        <taxon>Pseudomonadati</taxon>
        <taxon>Pseudomonadota</taxon>
        <taxon>Alphaproteobacteria</taxon>
        <taxon>Rhodobacterales</taxon>
        <taxon>Roseobacteraceae</taxon>
        <taxon>Salipiger</taxon>
    </lineage>
</organism>
<dbReference type="RefSeq" id="WP_076623667.1">
    <property type="nucleotide sequence ID" value="NZ_BMEW01000007.1"/>
</dbReference>
<keyword evidence="4" id="KW-0997">Cell inner membrane</keyword>
<dbReference type="EMBL" id="CP014796">
    <property type="protein sequence ID" value="APX23712.1"/>
    <property type="molecule type" value="Genomic_DNA"/>
</dbReference>
<evidence type="ECO:0000256" key="6">
    <source>
        <dbReference type="ARBA" id="ARBA00022989"/>
    </source>
</evidence>
<evidence type="ECO:0000256" key="8">
    <source>
        <dbReference type="SAM" id="MobiDB-lite"/>
    </source>
</evidence>
<feature type="compositionally biased region" description="Basic and acidic residues" evidence="8">
    <location>
        <begin position="1"/>
        <end position="12"/>
    </location>
</feature>
<comment type="subcellular location">
    <subcellularLocation>
        <location evidence="1">Cell inner membrane</location>
        <topology evidence="1">Multi-pass membrane protein</topology>
    </subcellularLocation>
</comment>
<protein>
    <submittedName>
        <fullName evidence="10">Putative membrane protein</fullName>
    </submittedName>
</protein>
<evidence type="ECO:0000256" key="3">
    <source>
        <dbReference type="ARBA" id="ARBA00022475"/>
    </source>
</evidence>
<keyword evidence="3" id="KW-1003">Cell membrane</keyword>
<feature type="transmembrane region" description="Helical" evidence="9">
    <location>
        <begin position="65"/>
        <end position="83"/>
    </location>
</feature>
<evidence type="ECO:0000256" key="1">
    <source>
        <dbReference type="ARBA" id="ARBA00004429"/>
    </source>
</evidence>
<dbReference type="KEGG" id="tpro:Ga0080559_TMP2916"/>
<evidence type="ECO:0000313" key="10">
    <source>
        <dbReference type="EMBL" id="APX23712.1"/>
    </source>
</evidence>
<sequence length="346" mass="36558">MSASDDRKERRGPVLIDVADAGAATTPSEAPPVPEPDTAPTAPEGRAMATAALLAARRPSKLARWFWALLGALISALISIAAWRFVMDLIASVPLLGYAVTALMVLFVLVVLMIVIKELAALSRLSKVDALHRAADTALADEDLKGARAVTTKLTGLYAGRDDTRWGRERLKERQDEIFDASGLLGLAETELLAPLDAAARREVEASARQVATVTALVPLALADVISALGANIRMIRRIAEIYGGRSGTLGSWRLTRAVMSHLVATGAVAVGDDMLEPILGGGLLGKLSRRFGEGLVNGALTARVGVAAIEVCRPLPFRARNKPSVRSIIRTALAGLVRTDGKGRA</sequence>
<evidence type="ECO:0000256" key="5">
    <source>
        <dbReference type="ARBA" id="ARBA00022692"/>
    </source>
</evidence>
<dbReference type="OrthoDB" id="9816060at2"/>
<dbReference type="InterPro" id="IPR021147">
    <property type="entry name" value="DUF697"/>
</dbReference>
<dbReference type="NCBIfam" id="TIGR01620">
    <property type="entry name" value="hyp_HI0043"/>
    <property type="match status" value="1"/>
</dbReference>
<dbReference type="PANTHER" id="PTHR39342">
    <property type="entry name" value="UPF0283 MEMBRANE PROTEIN YCJF"/>
    <property type="match status" value="1"/>
</dbReference>
<comment type="similarity">
    <text evidence="2">Belongs to the UPF0283 family.</text>
</comment>
<evidence type="ECO:0000256" key="4">
    <source>
        <dbReference type="ARBA" id="ARBA00022519"/>
    </source>
</evidence>
<reference evidence="10 11" key="1">
    <citation type="submission" date="2016-03" db="EMBL/GenBank/DDBJ databases">
        <title>Deep-sea bacteria in the southern Pacific.</title>
        <authorList>
            <person name="Tang K."/>
        </authorList>
    </citation>
    <scope>NUCLEOTIDE SEQUENCE [LARGE SCALE GENOMIC DNA]</scope>
    <source>
        <strain evidence="10 11">JLT2016</strain>
    </source>
</reference>
<dbReference type="GO" id="GO:0005886">
    <property type="term" value="C:plasma membrane"/>
    <property type="evidence" value="ECO:0007669"/>
    <property type="project" value="UniProtKB-SubCell"/>
</dbReference>
<feature type="transmembrane region" description="Helical" evidence="9">
    <location>
        <begin position="95"/>
        <end position="116"/>
    </location>
</feature>
<evidence type="ECO:0000256" key="9">
    <source>
        <dbReference type="SAM" id="Phobius"/>
    </source>
</evidence>
<evidence type="ECO:0000256" key="2">
    <source>
        <dbReference type="ARBA" id="ARBA00008255"/>
    </source>
</evidence>
<dbReference type="InterPro" id="IPR006507">
    <property type="entry name" value="UPF0283"/>
</dbReference>
<dbReference type="AlphaFoldDB" id="A0A1U7D6H6"/>
<keyword evidence="11" id="KW-1185">Reference proteome</keyword>
<dbReference type="PANTHER" id="PTHR39342:SF1">
    <property type="entry name" value="UPF0283 MEMBRANE PROTEIN YCJF"/>
    <property type="match status" value="1"/>
</dbReference>
<feature type="region of interest" description="Disordered" evidence="8">
    <location>
        <begin position="1"/>
        <end position="42"/>
    </location>
</feature>
<dbReference type="Proteomes" id="UP000186559">
    <property type="component" value="Chromosome"/>
</dbReference>
<keyword evidence="7 9" id="KW-0472">Membrane</keyword>
<keyword evidence="6 9" id="KW-1133">Transmembrane helix</keyword>
<accession>A0A1U7D6H6</accession>
<name>A0A1U7D6H6_9RHOB</name>
<keyword evidence="5 9" id="KW-0812">Transmembrane</keyword>
<evidence type="ECO:0000313" key="11">
    <source>
        <dbReference type="Proteomes" id="UP000186559"/>
    </source>
</evidence>
<gene>
    <name evidence="10" type="ORF">Ga0080559_TMP2916</name>
</gene>
<dbReference type="Pfam" id="PF05128">
    <property type="entry name" value="DUF697"/>
    <property type="match status" value="1"/>
</dbReference>
<proteinExistence type="inferred from homology"/>
<evidence type="ECO:0000256" key="7">
    <source>
        <dbReference type="ARBA" id="ARBA00023136"/>
    </source>
</evidence>